<dbReference type="PROSITE" id="PS00922">
    <property type="entry name" value="TRANSGLYCOSYLASE"/>
    <property type="match status" value="1"/>
</dbReference>
<dbReference type="SMART" id="SM00257">
    <property type="entry name" value="LysM"/>
    <property type="match status" value="2"/>
</dbReference>
<feature type="compositionally biased region" description="Low complexity" evidence="2">
    <location>
        <begin position="709"/>
        <end position="723"/>
    </location>
</feature>
<evidence type="ECO:0000256" key="2">
    <source>
        <dbReference type="SAM" id="MobiDB-lite"/>
    </source>
</evidence>
<dbReference type="SUPFAM" id="SSF54106">
    <property type="entry name" value="LysM domain"/>
    <property type="match status" value="2"/>
</dbReference>
<dbReference type="AlphaFoldDB" id="A0A271J4M1"/>
<feature type="chain" id="PRO_5012357195" description="LysM domain-containing protein" evidence="3">
    <location>
        <begin position="22"/>
        <end position="774"/>
    </location>
</feature>
<feature type="compositionally biased region" description="Acidic residues" evidence="2">
    <location>
        <begin position="559"/>
        <end position="580"/>
    </location>
</feature>
<feature type="region of interest" description="Disordered" evidence="2">
    <location>
        <begin position="556"/>
        <end position="633"/>
    </location>
</feature>
<dbReference type="InterPro" id="IPR023346">
    <property type="entry name" value="Lysozyme-like_dom_sf"/>
</dbReference>
<proteinExistence type="inferred from homology"/>
<dbReference type="CDD" id="cd00118">
    <property type="entry name" value="LysM"/>
    <property type="match status" value="2"/>
</dbReference>
<feature type="domain" description="LysM" evidence="4">
    <location>
        <begin position="724"/>
        <end position="767"/>
    </location>
</feature>
<feature type="domain" description="LysM" evidence="4">
    <location>
        <begin position="663"/>
        <end position="706"/>
    </location>
</feature>
<dbReference type="RefSeq" id="WP_095512139.1">
    <property type="nucleotide sequence ID" value="NZ_MQWD01000001.1"/>
</dbReference>
<protein>
    <recommendedName>
        <fullName evidence="4">LysM domain-containing protein</fullName>
    </recommendedName>
</protein>
<feature type="region of interest" description="Disordered" evidence="2">
    <location>
        <begin position="708"/>
        <end position="727"/>
    </location>
</feature>
<keyword evidence="6" id="KW-1185">Reference proteome</keyword>
<evidence type="ECO:0000256" key="1">
    <source>
        <dbReference type="ARBA" id="ARBA00007734"/>
    </source>
</evidence>
<evidence type="ECO:0000313" key="6">
    <source>
        <dbReference type="Proteomes" id="UP000216339"/>
    </source>
</evidence>
<dbReference type="InterPro" id="IPR000189">
    <property type="entry name" value="Transglyc_AS"/>
</dbReference>
<dbReference type="Gene3D" id="3.10.350.10">
    <property type="entry name" value="LysM domain"/>
    <property type="match status" value="2"/>
</dbReference>
<dbReference type="EMBL" id="MQWD01000001">
    <property type="protein sequence ID" value="PAP78462.1"/>
    <property type="molecule type" value="Genomic_DNA"/>
</dbReference>
<evidence type="ECO:0000256" key="3">
    <source>
        <dbReference type="SAM" id="SignalP"/>
    </source>
</evidence>
<dbReference type="GO" id="GO:0016020">
    <property type="term" value="C:membrane"/>
    <property type="evidence" value="ECO:0007669"/>
    <property type="project" value="InterPro"/>
</dbReference>
<reference evidence="5 6" key="1">
    <citation type="submission" date="2016-11" db="EMBL/GenBank/DDBJ databases">
        <title>Study of marine rhodopsin-containing bacteria.</title>
        <authorList>
            <person name="Yoshizawa S."/>
            <person name="Kumagai Y."/>
            <person name="Kogure K."/>
        </authorList>
    </citation>
    <scope>NUCLEOTIDE SEQUENCE [LARGE SCALE GENOMIC DNA]</scope>
    <source>
        <strain evidence="5 6">SAORIC-28</strain>
    </source>
</reference>
<sequence>MPRSLFAAALLVATPALVAHAQTARTDTAPVRAAEVLEADADARLPESVRADSPSDAELARRIATFYQRQVELLQAEADGDVARYTVLLDDLVADVQAAALRPGALSEPRFRELFGTVTAEYERYYDRTLVDRGDVYAIRAAGVSAVERGFDEGVPLLEHVTLPDVDTFTATIPMDVNPKVERYIQFLLNRPSHVQRLRSRADTYFPMVERIMAEEGVPDEMKYLAMVESALNPTARSHAAAVGMWQFISATGRAYGLRAEREIDDRMDPEVATRAAARHLRDLYDRFGDWHLALAGYNCNPAVIARGVRRFEEQTGQRATFWDIDHVIPSETRAYVPMFIATALILSNPDAYGFPAHEPGPDYVFDRIPVAGGTTLREVARILDVNDETLQALNPSLRQSRVPNVRVPHMLRIPAGSYSEHAEALDRLAPPEAQGDRFAAETVTFGPRAIRPLAPQEHGEAVATLVARRQLRRSLQPQTRVHRDAPVPMYAAATPAGVQQAETQYAAARQAEEAPERAEAAGLVAFVARTEPTPAPEPAAAEPRAVEPAVSEPLAAADEPEAETDEVDVTEPEATDESESALITEAAPADDATEAEGGTEPEAAATPPSPSFIARRDPTPEPEPAVAEAQAEPVAARVEADEVEVDDAPPVRTVSTASERPTTHRVQRGEYLTAIAREYGMSLGEIRALNPGVGDHLTVGQRIRVSGTPAAPVSRPAAPARPTTHRVRSGEHLTGIARQYGVTVRQIMEWNDLDSDVLRVGQSLRVAARGTRG</sequence>
<dbReference type="PANTHER" id="PTHR33734:SF22">
    <property type="entry name" value="MEMBRANE-BOUND LYTIC MUREIN TRANSGLYCOSYLASE D"/>
    <property type="match status" value="1"/>
</dbReference>
<dbReference type="Pfam" id="PF01476">
    <property type="entry name" value="LysM"/>
    <property type="match status" value="2"/>
</dbReference>
<keyword evidence="3" id="KW-0732">Signal</keyword>
<dbReference type="GO" id="GO:0000270">
    <property type="term" value="P:peptidoglycan metabolic process"/>
    <property type="evidence" value="ECO:0007669"/>
    <property type="project" value="InterPro"/>
</dbReference>
<dbReference type="Pfam" id="PF01464">
    <property type="entry name" value="SLT"/>
    <property type="match status" value="1"/>
</dbReference>
<dbReference type="Gene3D" id="1.10.530.10">
    <property type="match status" value="1"/>
</dbReference>
<evidence type="ECO:0000259" key="4">
    <source>
        <dbReference type="PROSITE" id="PS51782"/>
    </source>
</evidence>
<dbReference type="InterPro" id="IPR008258">
    <property type="entry name" value="Transglycosylase_SLT_dom_1"/>
</dbReference>
<name>A0A271J4M1_9BACT</name>
<comment type="caution">
    <text evidence="5">The sequence shown here is derived from an EMBL/GenBank/DDBJ whole genome shotgun (WGS) entry which is preliminary data.</text>
</comment>
<dbReference type="Proteomes" id="UP000216339">
    <property type="component" value="Unassembled WGS sequence"/>
</dbReference>
<evidence type="ECO:0000313" key="5">
    <source>
        <dbReference type="EMBL" id="PAP78462.1"/>
    </source>
</evidence>
<organism evidence="5 6">
    <name type="scientific">Rubrivirga marina</name>
    <dbReference type="NCBI Taxonomy" id="1196024"/>
    <lineage>
        <taxon>Bacteria</taxon>
        <taxon>Pseudomonadati</taxon>
        <taxon>Rhodothermota</taxon>
        <taxon>Rhodothermia</taxon>
        <taxon>Rhodothermales</taxon>
        <taxon>Rubricoccaceae</taxon>
        <taxon>Rubrivirga</taxon>
    </lineage>
</organism>
<accession>A0A271J4M1</accession>
<dbReference type="PANTHER" id="PTHR33734">
    <property type="entry name" value="LYSM DOMAIN-CONTAINING GPI-ANCHORED PROTEIN 2"/>
    <property type="match status" value="1"/>
</dbReference>
<dbReference type="OrthoDB" id="9815002at2"/>
<comment type="similarity">
    <text evidence="1">Belongs to the transglycosylase Slt family.</text>
</comment>
<dbReference type="PROSITE" id="PS51782">
    <property type="entry name" value="LYSM"/>
    <property type="match status" value="2"/>
</dbReference>
<feature type="signal peptide" evidence="3">
    <location>
        <begin position="1"/>
        <end position="21"/>
    </location>
</feature>
<gene>
    <name evidence="5" type="ORF">BSZ37_19540</name>
</gene>
<dbReference type="InterPro" id="IPR036779">
    <property type="entry name" value="LysM_dom_sf"/>
</dbReference>
<dbReference type="CDD" id="cd16894">
    <property type="entry name" value="MltD-like"/>
    <property type="match status" value="1"/>
</dbReference>
<dbReference type="SUPFAM" id="SSF53955">
    <property type="entry name" value="Lysozyme-like"/>
    <property type="match status" value="1"/>
</dbReference>
<dbReference type="GO" id="GO:0008932">
    <property type="term" value="F:lytic endotransglycosylase activity"/>
    <property type="evidence" value="ECO:0007669"/>
    <property type="project" value="TreeGrafter"/>
</dbReference>
<dbReference type="InterPro" id="IPR018392">
    <property type="entry name" value="LysM"/>
</dbReference>